<evidence type="ECO:0000256" key="6">
    <source>
        <dbReference type="ARBA" id="ARBA00023136"/>
    </source>
</evidence>
<feature type="domain" description="TonB-dependent receptor-like beta-barrel" evidence="10">
    <location>
        <begin position="226"/>
        <end position="616"/>
    </location>
</feature>
<keyword evidence="12" id="KW-0675">Receptor</keyword>
<evidence type="ECO:0000256" key="9">
    <source>
        <dbReference type="RuleBase" id="RU003357"/>
    </source>
</evidence>
<dbReference type="Pfam" id="PF00593">
    <property type="entry name" value="TonB_dep_Rec_b-barrel"/>
    <property type="match status" value="1"/>
</dbReference>
<keyword evidence="4 8" id="KW-0812">Transmembrane</keyword>
<evidence type="ECO:0000256" key="4">
    <source>
        <dbReference type="ARBA" id="ARBA00022692"/>
    </source>
</evidence>
<keyword evidence="3 8" id="KW-1134">Transmembrane beta strand</keyword>
<gene>
    <name evidence="12" type="ORF">CP985_05365</name>
</gene>
<dbReference type="Pfam" id="PF07715">
    <property type="entry name" value="Plug"/>
    <property type="match status" value="1"/>
</dbReference>
<evidence type="ECO:0000313" key="12">
    <source>
        <dbReference type="EMBL" id="RXK16004.1"/>
    </source>
</evidence>
<dbReference type="PROSITE" id="PS52016">
    <property type="entry name" value="TONB_DEPENDENT_REC_3"/>
    <property type="match status" value="1"/>
</dbReference>
<dbReference type="GO" id="GO:0015344">
    <property type="term" value="F:siderophore uptake transmembrane transporter activity"/>
    <property type="evidence" value="ECO:0007669"/>
    <property type="project" value="TreeGrafter"/>
</dbReference>
<reference evidence="12 13" key="1">
    <citation type="submission" date="2017-09" db="EMBL/GenBank/DDBJ databases">
        <title>Genomics of the genus Arcobacter.</title>
        <authorList>
            <person name="Perez-Cataluna A."/>
            <person name="Figueras M.J."/>
            <person name="Salas-Masso N."/>
        </authorList>
    </citation>
    <scope>NUCLEOTIDE SEQUENCE [LARGE SCALE GENOMIC DNA]</scope>
    <source>
        <strain evidence="12 13">CECT 7386</strain>
    </source>
</reference>
<feature type="domain" description="TonB-dependent receptor plug" evidence="11">
    <location>
        <begin position="43"/>
        <end position="124"/>
    </location>
</feature>
<dbReference type="EMBL" id="NXID01000016">
    <property type="protein sequence ID" value="RXK16004.1"/>
    <property type="molecule type" value="Genomic_DNA"/>
</dbReference>
<keyword evidence="2 8" id="KW-0813">Transport</keyword>
<dbReference type="KEGG" id="amyt:AMYT_0830"/>
<dbReference type="CDD" id="cd01347">
    <property type="entry name" value="ligand_gated_channel"/>
    <property type="match status" value="1"/>
</dbReference>
<proteinExistence type="inferred from homology"/>
<keyword evidence="5 9" id="KW-0798">TonB box</keyword>
<dbReference type="InterPro" id="IPR037066">
    <property type="entry name" value="Plug_dom_sf"/>
</dbReference>
<protein>
    <submittedName>
        <fullName evidence="12">TonB-dependent receptor</fullName>
    </submittedName>
</protein>
<evidence type="ECO:0000256" key="2">
    <source>
        <dbReference type="ARBA" id="ARBA00022448"/>
    </source>
</evidence>
<comment type="similarity">
    <text evidence="8 9">Belongs to the TonB-dependent receptor family.</text>
</comment>
<keyword evidence="6 8" id="KW-0472">Membrane</keyword>
<evidence type="ECO:0000259" key="10">
    <source>
        <dbReference type="Pfam" id="PF00593"/>
    </source>
</evidence>
<dbReference type="InterPro" id="IPR039426">
    <property type="entry name" value="TonB-dep_rcpt-like"/>
</dbReference>
<dbReference type="GO" id="GO:0044718">
    <property type="term" value="P:siderophore transmembrane transport"/>
    <property type="evidence" value="ECO:0007669"/>
    <property type="project" value="TreeGrafter"/>
</dbReference>
<dbReference type="Gene3D" id="2.170.130.10">
    <property type="entry name" value="TonB-dependent receptor, plug domain"/>
    <property type="match status" value="1"/>
</dbReference>
<keyword evidence="7 8" id="KW-0998">Cell outer membrane</keyword>
<accession>A0AAX2AGZ1</accession>
<dbReference type="SUPFAM" id="SSF56935">
    <property type="entry name" value="Porins"/>
    <property type="match status" value="1"/>
</dbReference>
<evidence type="ECO:0000256" key="8">
    <source>
        <dbReference type="PROSITE-ProRule" id="PRU01360"/>
    </source>
</evidence>
<evidence type="ECO:0000256" key="1">
    <source>
        <dbReference type="ARBA" id="ARBA00004571"/>
    </source>
</evidence>
<name>A0AAX2AGZ1_9BACT</name>
<comment type="subcellular location">
    <subcellularLocation>
        <location evidence="1 8">Cell outer membrane</location>
        <topology evidence="1 8">Multi-pass membrane protein</topology>
    </subcellularLocation>
</comment>
<dbReference type="GO" id="GO:0009279">
    <property type="term" value="C:cell outer membrane"/>
    <property type="evidence" value="ECO:0007669"/>
    <property type="project" value="UniProtKB-SubCell"/>
</dbReference>
<dbReference type="PANTHER" id="PTHR30069">
    <property type="entry name" value="TONB-DEPENDENT OUTER MEMBRANE RECEPTOR"/>
    <property type="match status" value="1"/>
</dbReference>
<dbReference type="InterPro" id="IPR012910">
    <property type="entry name" value="Plug_dom"/>
</dbReference>
<organism evidence="12 13">
    <name type="scientific">Malaciobacter mytili LMG 24559</name>
    <dbReference type="NCBI Taxonomy" id="1032238"/>
    <lineage>
        <taxon>Bacteria</taxon>
        <taxon>Pseudomonadati</taxon>
        <taxon>Campylobacterota</taxon>
        <taxon>Epsilonproteobacteria</taxon>
        <taxon>Campylobacterales</taxon>
        <taxon>Arcobacteraceae</taxon>
        <taxon>Malaciobacter</taxon>
    </lineage>
</organism>
<dbReference type="AlphaFoldDB" id="A0AAX2AGZ1"/>
<dbReference type="InterPro" id="IPR036942">
    <property type="entry name" value="Beta-barrel_TonB_sf"/>
</dbReference>
<dbReference type="RefSeq" id="WP_114841295.1">
    <property type="nucleotide sequence ID" value="NZ_CP031219.1"/>
</dbReference>
<evidence type="ECO:0000256" key="5">
    <source>
        <dbReference type="ARBA" id="ARBA00023077"/>
    </source>
</evidence>
<dbReference type="Gene3D" id="2.40.170.20">
    <property type="entry name" value="TonB-dependent receptor, beta-barrel domain"/>
    <property type="match status" value="1"/>
</dbReference>
<keyword evidence="13" id="KW-1185">Reference proteome</keyword>
<comment type="caution">
    <text evidence="12">The sequence shown here is derived from an EMBL/GenBank/DDBJ whole genome shotgun (WGS) entry which is preliminary data.</text>
</comment>
<dbReference type="InterPro" id="IPR000531">
    <property type="entry name" value="Beta-barrel_TonB"/>
</dbReference>
<dbReference type="PANTHER" id="PTHR30069:SF49">
    <property type="entry name" value="OUTER MEMBRANE PROTEIN C"/>
    <property type="match status" value="1"/>
</dbReference>
<dbReference type="Proteomes" id="UP000290092">
    <property type="component" value="Unassembled WGS sequence"/>
</dbReference>
<sequence>MKKIVTLSLVTVALLSANEQVTLDSIIIKENLQSKIVNDVSNENLKSADLAEALTKNIPSVSLVRRSGIANDIILRGQKKDNINILIDNAKIYGACPNRMDPATSHVLSNNIQSVEVKEGPFDVENFGTLSGVVKVNTKKPKEGINGDININYGSFGYSKYSATVSGGTKNIKALISASTESSDQYEDGNGNTLAQQLDNKAKSNDQKYANDYKDMDAYKKKTFMTKLYFNLTDNQEINFSYTANRSDNILYPNSGMDAIYDDSDIYTLNYIANDLSSFSKRLEFNTYYSKVDHPMATTYRNNGALKMTNHMKSKIKGAKLQNDTEILQGILTLGLDTSKRTWEGEYSNKIKPYIRDSISKTDTKNKAFFAKYNKDIGNLNLELATRYDRTDITTQANAKNNDYNSLNGYLLGTYKIDESLNIFAALGKSSRVPDARELYFVSSTGSVVGTEDLKQTKNYEFDLGFEKIIGDFKVKTKFFYSDLKDYIAFNNSKTTNKFENVDAKIYGFEVSGEYLASEELTFDYGLAYQKGKKDKALSGQTDKDLAEIPPLKANLGVNYEKGINRIRGEVVAAKAWSSIDSDNGEQDIGGYAVANLKYENRYIKNTVLTIGVDNIFDKTYATSNTYKDLTLVTANSDEVMLLNEPGRYVYFNLKYSF</sequence>
<evidence type="ECO:0000259" key="11">
    <source>
        <dbReference type="Pfam" id="PF07715"/>
    </source>
</evidence>
<evidence type="ECO:0000256" key="3">
    <source>
        <dbReference type="ARBA" id="ARBA00022452"/>
    </source>
</evidence>
<evidence type="ECO:0000256" key="7">
    <source>
        <dbReference type="ARBA" id="ARBA00023237"/>
    </source>
</evidence>
<evidence type="ECO:0000313" key="13">
    <source>
        <dbReference type="Proteomes" id="UP000290092"/>
    </source>
</evidence>